<reference evidence="3" key="1">
    <citation type="journal article" date="2013" name="Genetics">
        <title>The draft genome and transcriptome of Panagrellus redivivus are shaped by the harsh demands of a free-living lifestyle.</title>
        <authorList>
            <person name="Srinivasan J."/>
            <person name="Dillman A.R."/>
            <person name="Macchietto M.G."/>
            <person name="Heikkinen L."/>
            <person name="Lakso M."/>
            <person name="Fracchia K.M."/>
            <person name="Antoshechkin I."/>
            <person name="Mortazavi A."/>
            <person name="Wong G."/>
            <person name="Sternberg P.W."/>
        </authorList>
    </citation>
    <scope>NUCLEOTIDE SEQUENCE [LARGE SCALE GENOMIC DNA]</scope>
    <source>
        <strain evidence="3">MT8872</strain>
    </source>
</reference>
<feature type="transmembrane region" description="Helical" evidence="2">
    <location>
        <begin position="168"/>
        <end position="189"/>
    </location>
</feature>
<feature type="transmembrane region" description="Helical" evidence="2">
    <location>
        <begin position="195"/>
        <end position="215"/>
    </location>
</feature>
<sequence length="558" mass="61681">MTSSSEDFTSSTESGPSTITTTPSTFGGRYLAGADSDGGSRRHRSRSKSKSRRSTSTRKAHSRSSKKPSSSKSRRSGHSSKSRRSGHSSKSRRSGHSSKSRSRKASSGSRSHKSRRHSSKSGSHKSRHGSRSSKRSRSQSKSRSARRNQSEWHKATPQQKSLSCCSSFGIVVQAAVLLLAFFYTIFSYYNAHSTILYVLTVYTIVQGAVWIVFMLSNCVAALHGACIQFMVVTFVGLVELALFMYFMITDSRPSCDRFGCTFMHGAFEHRFGAVALFVIGFIVHGVYAVIFICEAVSQWKQWEEYDAEQKAAKERIVIARVSRRSRKSRRSSSQTETKSDKPKKSRSSTKSKSASKKPSKSKSKSRRSKRSTRSQTTVATVSSVPSTTSMVSYVPQQKPVSTQPLQQLPSHSSVQSGYGHHCPVDALQCNVPNCPYYRQNQELVRQLSSCHQNLSNSASFRQPPQQQGLQPTVRQEIGPDQSRSIVIDLPQTQSQTVANYNNGNLGGGYGDNTVDIQRVVVKIPPPGHQQLQPQQSAIRDAEGNAYLTTITPVQKALR</sequence>
<feature type="region of interest" description="Disordered" evidence="1">
    <location>
        <begin position="322"/>
        <end position="415"/>
    </location>
</feature>
<name>A0A7E4VFW0_PANRE</name>
<feature type="compositionally biased region" description="Low complexity" evidence="1">
    <location>
        <begin position="1"/>
        <end position="25"/>
    </location>
</feature>
<dbReference type="PANTHER" id="PTHR23184:SF9">
    <property type="entry name" value="TETRATRICOPEPTIDE REPEAT PROTEIN 14"/>
    <property type="match status" value="1"/>
</dbReference>
<feature type="compositionally biased region" description="Polar residues" evidence="1">
    <location>
        <begin position="398"/>
        <end position="415"/>
    </location>
</feature>
<reference evidence="4" key="2">
    <citation type="submission" date="2020-10" db="UniProtKB">
        <authorList>
            <consortium name="WormBaseParasite"/>
        </authorList>
    </citation>
    <scope>IDENTIFICATION</scope>
</reference>
<feature type="compositionally biased region" description="Basic residues" evidence="1">
    <location>
        <begin position="343"/>
        <end position="372"/>
    </location>
</feature>
<evidence type="ECO:0000256" key="2">
    <source>
        <dbReference type="SAM" id="Phobius"/>
    </source>
</evidence>
<evidence type="ECO:0000313" key="4">
    <source>
        <dbReference type="WBParaSite" id="Pan_g19918.t1"/>
    </source>
</evidence>
<feature type="region of interest" description="Disordered" evidence="1">
    <location>
        <begin position="1"/>
        <end position="155"/>
    </location>
</feature>
<dbReference type="InterPro" id="IPR039190">
    <property type="entry name" value="TTC14"/>
</dbReference>
<dbReference type="WBParaSite" id="Pan_g19918.t1">
    <property type="protein sequence ID" value="Pan_g19918.t1"/>
    <property type="gene ID" value="Pan_g19918"/>
</dbReference>
<keyword evidence="2" id="KW-1133">Transmembrane helix</keyword>
<feature type="transmembrane region" description="Helical" evidence="2">
    <location>
        <begin position="271"/>
        <end position="293"/>
    </location>
</feature>
<feature type="compositionally biased region" description="Basic residues" evidence="1">
    <location>
        <begin position="72"/>
        <end position="146"/>
    </location>
</feature>
<dbReference type="Proteomes" id="UP000492821">
    <property type="component" value="Unassembled WGS sequence"/>
</dbReference>
<feature type="transmembrane region" description="Helical" evidence="2">
    <location>
        <begin position="227"/>
        <end position="248"/>
    </location>
</feature>
<proteinExistence type="predicted"/>
<accession>A0A7E4VFW0</accession>
<evidence type="ECO:0000313" key="3">
    <source>
        <dbReference type="Proteomes" id="UP000492821"/>
    </source>
</evidence>
<dbReference type="PANTHER" id="PTHR23184">
    <property type="entry name" value="TETRATRICOPEPTIDE REPEAT PROTEIN 14"/>
    <property type="match status" value="1"/>
</dbReference>
<keyword evidence="3" id="KW-1185">Reference proteome</keyword>
<keyword evidence="2" id="KW-0472">Membrane</keyword>
<organism evidence="3 4">
    <name type="scientific">Panagrellus redivivus</name>
    <name type="common">Microworm</name>
    <dbReference type="NCBI Taxonomy" id="6233"/>
    <lineage>
        <taxon>Eukaryota</taxon>
        <taxon>Metazoa</taxon>
        <taxon>Ecdysozoa</taxon>
        <taxon>Nematoda</taxon>
        <taxon>Chromadorea</taxon>
        <taxon>Rhabditida</taxon>
        <taxon>Tylenchina</taxon>
        <taxon>Panagrolaimomorpha</taxon>
        <taxon>Panagrolaimoidea</taxon>
        <taxon>Panagrolaimidae</taxon>
        <taxon>Panagrellus</taxon>
    </lineage>
</organism>
<protein>
    <submittedName>
        <fullName evidence="4">MARVEL domain-containing protein</fullName>
    </submittedName>
</protein>
<feature type="compositionally biased region" description="Low complexity" evidence="1">
    <location>
        <begin position="373"/>
        <end position="394"/>
    </location>
</feature>
<keyword evidence="2" id="KW-0812">Transmembrane</keyword>
<dbReference type="AlphaFoldDB" id="A0A7E4VFW0"/>
<feature type="compositionally biased region" description="Basic residues" evidence="1">
    <location>
        <begin position="41"/>
        <end position="66"/>
    </location>
</feature>
<evidence type="ECO:0000256" key="1">
    <source>
        <dbReference type="SAM" id="MobiDB-lite"/>
    </source>
</evidence>